<dbReference type="AlphaFoldDB" id="A0A0M9WAU1"/>
<comment type="caution">
    <text evidence="7">The sequence shown here is derived from an EMBL/GenBank/DDBJ whole genome shotgun (WGS) entry which is preliminary data.</text>
</comment>
<evidence type="ECO:0000259" key="6">
    <source>
        <dbReference type="PROSITE" id="PS50066"/>
    </source>
</evidence>
<feature type="domain" description="MADS-box" evidence="6">
    <location>
        <begin position="1"/>
        <end position="54"/>
    </location>
</feature>
<dbReference type="PROSITE" id="PS50066">
    <property type="entry name" value="MADS_BOX_2"/>
    <property type="match status" value="1"/>
</dbReference>
<dbReference type="InterPro" id="IPR036879">
    <property type="entry name" value="TF_MADSbox_sf"/>
</dbReference>
<sequence>MGGPDLKRNSRVKFVRRSHTLKVKAHELAKFCDADVYLIINHKRGSFVYSSVDDKLWPPSDEKLEQKHPGIDRWSFNKMESLPERSESHLSRLTRYFAARSEHLRSLENLYGKMDLANIVADKEGLKIVSLKHDHVF</sequence>
<evidence type="ECO:0000256" key="5">
    <source>
        <dbReference type="ARBA" id="ARBA00023242"/>
    </source>
</evidence>
<dbReference type="EMBL" id="LHQQ01000297">
    <property type="protein sequence ID" value="KOS37749.1"/>
    <property type="molecule type" value="Genomic_DNA"/>
</dbReference>
<evidence type="ECO:0000256" key="3">
    <source>
        <dbReference type="ARBA" id="ARBA00023125"/>
    </source>
</evidence>
<dbReference type="InterPro" id="IPR002100">
    <property type="entry name" value="TF_MADSbox"/>
</dbReference>
<dbReference type="GO" id="GO:0005634">
    <property type="term" value="C:nucleus"/>
    <property type="evidence" value="ECO:0007669"/>
    <property type="project" value="UniProtKB-SubCell"/>
</dbReference>
<evidence type="ECO:0000313" key="8">
    <source>
        <dbReference type="Proteomes" id="UP000037696"/>
    </source>
</evidence>
<dbReference type="Proteomes" id="UP000037696">
    <property type="component" value="Unassembled WGS sequence"/>
</dbReference>
<dbReference type="OrthoDB" id="4348334at2759"/>
<dbReference type="SUPFAM" id="SSF55455">
    <property type="entry name" value="SRF-like"/>
    <property type="match status" value="1"/>
</dbReference>
<reference evidence="7 8" key="1">
    <citation type="submission" date="2015-08" db="EMBL/GenBank/DDBJ databases">
        <title>Genome sequencing of Penicillium nordicum.</title>
        <authorList>
            <person name="Nguyen H.D."/>
            <person name="Seifert K.A."/>
        </authorList>
    </citation>
    <scope>NUCLEOTIDE SEQUENCE [LARGE SCALE GENOMIC DNA]</scope>
    <source>
        <strain evidence="7 8">DAOMC 185683</strain>
    </source>
</reference>
<evidence type="ECO:0000313" key="7">
    <source>
        <dbReference type="EMBL" id="KOS37749.1"/>
    </source>
</evidence>
<keyword evidence="4" id="KW-0804">Transcription</keyword>
<gene>
    <name evidence="7" type="ORF">ACN38_g11448</name>
</gene>
<keyword evidence="3" id="KW-0238">DNA-binding</keyword>
<comment type="subcellular location">
    <subcellularLocation>
        <location evidence="1">Nucleus</location>
    </subcellularLocation>
</comment>
<accession>A0A0M9WAU1</accession>
<dbReference type="GO" id="GO:0045944">
    <property type="term" value="P:positive regulation of transcription by RNA polymerase II"/>
    <property type="evidence" value="ECO:0007669"/>
    <property type="project" value="UniProtKB-ARBA"/>
</dbReference>
<organism evidence="7 8">
    <name type="scientific">Penicillium nordicum</name>
    <dbReference type="NCBI Taxonomy" id="229535"/>
    <lineage>
        <taxon>Eukaryota</taxon>
        <taxon>Fungi</taxon>
        <taxon>Dikarya</taxon>
        <taxon>Ascomycota</taxon>
        <taxon>Pezizomycotina</taxon>
        <taxon>Eurotiomycetes</taxon>
        <taxon>Eurotiomycetidae</taxon>
        <taxon>Eurotiales</taxon>
        <taxon>Aspergillaceae</taxon>
        <taxon>Penicillium</taxon>
    </lineage>
</organism>
<keyword evidence="2" id="KW-0805">Transcription regulation</keyword>
<evidence type="ECO:0000256" key="2">
    <source>
        <dbReference type="ARBA" id="ARBA00023015"/>
    </source>
</evidence>
<protein>
    <recommendedName>
        <fullName evidence="6">MADS-box domain-containing protein</fullName>
    </recommendedName>
</protein>
<dbReference type="GO" id="GO:0003677">
    <property type="term" value="F:DNA binding"/>
    <property type="evidence" value="ECO:0007669"/>
    <property type="project" value="UniProtKB-KW"/>
</dbReference>
<proteinExistence type="predicted"/>
<dbReference type="Pfam" id="PF00319">
    <property type="entry name" value="SRF-TF"/>
    <property type="match status" value="1"/>
</dbReference>
<dbReference type="GO" id="GO:0046983">
    <property type="term" value="F:protein dimerization activity"/>
    <property type="evidence" value="ECO:0007669"/>
    <property type="project" value="InterPro"/>
</dbReference>
<dbReference type="STRING" id="229535.A0A0M9WAU1"/>
<name>A0A0M9WAU1_9EURO</name>
<keyword evidence="8" id="KW-1185">Reference proteome</keyword>
<evidence type="ECO:0000256" key="1">
    <source>
        <dbReference type="ARBA" id="ARBA00004123"/>
    </source>
</evidence>
<keyword evidence="5" id="KW-0539">Nucleus</keyword>
<dbReference type="Gene3D" id="3.40.1810.10">
    <property type="entry name" value="Transcription factor, MADS-box"/>
    <property type="match status" value="1"/>
</dbReference>
<evidence type="ECO:0000256" key="4">
    <source>
        <dbReference type="ARBA" id="ARBA00023163"/>
    </source>
</evidence>